<protein>
    <recommendedName>
        <fullName evidence="3">CRISPR-associated protein Csh1</fullName>
    </recommendedName>
</protein>
<keyword evidence="2" id="KW-1185">Reference proteome</keyword>
<dbReference type="Proteomes" id="UP000251993">
    <property type="component" value="Plasmid unnamed4"/>
</dbReference>
<evidence type="ECO:0008006" key="3">
    <source>
        <dbReference type="Google" id="ProtNLM"/>
    </source>
</evidence>
<dbReference type="OrthoDB" id="909991at2"/>
<dbReference type="RefSeq" id="WP_114070712.1">
    <property type="nucleotide sequence ID" value="NZ_CP030854.1"/>
</dbReference>
<evidence type="ECO:0000313" key="1">
    <source>
        <dbReference type="EMBL" id="AXE21972.1"/>
    </source>
</evidence>
<proteinExistence type="predicted"/>
<dbReference type="EMBL" id="CP030854">
    <property type="protein sequence ID" value="AXE21972.1"/>
    <property type="molecule type" value="Genomic_DNA"/>
</dbReference>
<accession>A0A344TTK1</accession>
<reference evidence="1 2" key="1">
    <citation type="submission" date="2018-07" db="EMBL/GenBank/DDBJ databases">
        <title>Genome sequencing of Runella.</title>
        <authorList>
            <person name="Baek M.-G."/>
            <person name="Yi H."/>
        </authorList>
    </citation>
    <scope>NUCLEOTIDE SEQUENCE [LARGE SCALE GENOMIC DNA]</scope>
    <source>
        <strain evidence="1 2">HYN0085</strain>
        <plasmid evidence="1 2">unnamed4</plasmid>
    </source>
</reference>
<evidence type="ECO:0000313" key="2">
    <source>
        <dbReference type="Proteomes" id="UP000251993"/>
    </source>
</evidence>
<dbReference type="AlphaFoldDB" id="A0A344TTK1"/>
<sequence length="588" mass="69218">MKKIEFPYCNNVFLDNGIIGLYKYLLKDESLEKGTHFDLEEKRLWVEHDALFELLERTYYTMGREVYDTYTQKQEDEKGNLYFRVNNKMEMIGEPVSFPKMNTYGFTELLTNNAQGVTTKETNTLKFAEIEKKYPALSVQIKDEFEQRKVKLLSKIYLNERYTKLTRLETPTKAHFDEGSQTCYLTGNKRKKLVDAQNISPFFSGLTNFNSLLSTNDKKICWEALYLSRFSAVTSLYQYPNKLRDALNVYFVFSNNLLNLDFLISQRFMSLIKDQDSLKINEYLANFPRSEEDKKDIYLGKSNDFVGVNETLFFLIHCLYKEVLRTKPQINQSEFRRTIRNKPVGLVSIRAEAFASTMRPKQFEYVTHFSFVTELLYHLEKGGVNWRDIVQSLKILKPSLGQNKNRYELERQFRELVLGKVIKAKSILVDMEGFFDDCYGYLLDSLNDPLKAIGYKRYNDLLDFVTLYERIINHKIMTDKELQEKAIKLGAQIGQGILSYGETPERKTNARQGRKYIISLRKANQYDRFLQELARIQSRFTLNYSRDFLDSIDEERFQWVRQFVIISALNQINVELSPRKQDSNQSTK</sequence>
<keyword evidence="1" id="KW-0614">Plasmid</keyword>
<organism evidence="1 2">
    <name type="scientific">Runella rosea</name>
    <dbReference type="NCBI Taxonomy" id="2259595"/>
    <lineage>
        <taxon>Bacteria</taxon>
        <taxon>Pseudomonadati</taxon>
        <taxon>Bacteroidota</taxon>
        <taxon>Cytophagia</taxon>
        <taxon>Cytophagales</taxon>
        <taxon>Spirosomataceae</taxon>
        <taxon>Runella</taxon>
    </lineage>
</organism>
<name>A0A344TTK1_9BACT</name>
<dbReference type="KEGG" id="run:DR864_29215"/>
<geneLocation type="plasmid" evidence="1 2">
    <name>unnamed4</name>
</geneLocation>
<gene>
    <name evidence="1" type="ORF">DR864_29215</name>
</gene>